<gene>
    <name evidence="1" type="ORF">SP38_220</name>
</gene>
<keyword evidence="2" id="KW-1185">Reference proteome</keyword>
<dbReference type="SUPFAM" id="SSF50249">
    <property type="entry name" value="Nucleic acid-binding proteins"/>
    <property type="match status" value="1"/>
</dbReference>
<evidence type="ECO:0000313" key="1">
    <source>
        <dbReference type="EMBL" id="AKJ73822.1"/>
    </source>
</evidence>
<reference evidence="1 2" key="1">
    <citation type="journal article" date="2016" name="Virus Genes">
        <title>Genomic characterization of Salmonella bacteriophages isolated from India.</title>
        <authorList>
            <person name="Karpe Y.A."/>
            <person name="Kanade G.D."/>
            <person name="Pingale K.D."/>
            <person name="Arankalle V.A."/>
            <person name="Banerjee K."/>
        </authorList>
    </citation>
    <scope>NUCLEOTIDE SEQUENCE [LARGE SCALE GENOMIC DNA]</scope>
</reference>
<proteinExistence type="predicted"/>
<dbReference type="OrthoDB" id="4135at10239"/>
<dbReference type="Proteomes" id="UP000201337">
    <property type="component" value="Segment"/>
</dbReference>
<organism evidence="1 2">
    <name type="scientific">Salmonella phage 38</name>
    <dbReference type="NCBI Taxonomy" id="1654891"/>
    <lineage>
        <taxon>Viruses</taxon>
        <taxon>Duplodnaviria</taxon>
        <taxon>Heunggongvirae</taxon>
        <taxon>Uroviricota</taxon>
        <taxon>Caudoviricetes</taxon>
        <taxon>Pantevenvirales</taxon>
        <taxon>Ackermannviridae</taxon>
        <taxon>Cvivirinae</taxon>
        <taxon>Kuttervirus</taxon>
        <taxon>Kuttervirus kv38</taxon>
    </lineage>
</organism>
<protein>
    <submittedName>
        <fullName evidence="1">Uncharacterized protein</fullName>
    </submittedName>
</protein>
<dbReference type="RefSeq" id="YP_009220964.1">
    <property type="nucleotide sequence ID" value="NC_029042.1"/>
</dbReference>
<name>A0A0N7CEX4_9CAUD</name>
<accession>A0A0N7CEX4</accession>
<dbReference type="EMBL" id="KR296692">
    <property type="protein sequence ID" value="AKJ73822.1"/>
    <property type="molecule type" value="Genomic_DNA"/>
</dbReference>
<evidence type="ECO:0000313" key="2">
    <source>
        <dbReference type="Proteomes" id="UP000201337"/>
    </source>
</evidence>
<dbReference type="KEGG" id="vg:26683930"/>
<dbReference type="GeneID" id="26683930"/>
<sequence length="121" mass="13344">MEVECDLEIVGFNEADKKGKHAKTFGSLLCKTSDGLLVVGVSGISDELRLRMWENQEDFIGKIAAVLSNGVQDKTDDAMKSLFLPRLVEVRTDKKVANTLAEVYAIQKAYIENILVLLEAA</sequence>
<dbReference type="InterPro" id="IPR012340">
    <property type="entry name" value="NA-bd_OB-fold"/>
</dbReference>
<dbReference type="Gene3D" id="2.40.50.140">
    <property type="entry name" value="Nucleic acid-binding proteins"/>
    <property type="match status" value="1"/>
</dbReference>